<dbReference type="Pfam" id="PF00816">
    <property type="entry name" value="Histone_HNS"/>
    <property type="match status" value="1"/>
</dbReference>
<proteinExistence type="predicted"/>
<dbReference type="RefSeq" id="WP_054264763.1">
    <property type="nucleotide sequence ID" value="NZ_WHJG01000051.1"/>
</dbReference>
<dbReference type="SMART" id="SM00528">
    <property type="entry name" value="HNS"/>
    <property type="match status" value="1"/>
</dbReference>
<feature type="domain" description="DNA-binding protein H-NS-like C-terminal" evidence="2">
    <location>
        <begin position="58"/>
        <end position="102"/>
    </location>
</feature>
<dbReference type="Proteomes" id="UP000621455">
    <property type="component" value="Unassembled WGS sequence"/>
</dbReference>
<evidence type="ECO:0000259" key="2">
    <source>
        <dbReference type="SMART" id="SM00528"/>
    </source>
</evidence>
<dbReference type="SUPFAM" id="SSF81273">
    <property type="entry name" value="H-NS histone-like proteins"/>
    <property type="match status" value="1"/>
</dbReference>
<dbReference type="Gene3D" id="4.10.430.10">
    <property type="entry name" value="Histone-like protein H-NS, C-terminal domain"/>
    <property type="match status" value="1"/>
</dbReference>
<evidence type="ECO:0000313" key="3">
    <source>
        <dbReference type="EMBL" id="NHZ83387.1"/>
    </source>
</evidence>
<dbReference type="InterPro" id="IPR027444">
    <property type="entry name" value="H-NS_C_dom"/>
</dbReference>
<protein>
    <submittedName>
        <fullName evidence="3">H-NS histone family protein</fullName>
    </submittedName>
</protein>
<dbReference type="InterPro" id="IPR037150">
    <property type="entry name" value="H-NS_C_dom_sf"/>
</dbReference>
<comment type="caution">
    <text evidence="3">The sequence shown here is derived from an EMBL/GenBank/DDBJ whole genome shotgun (WGS) entry which is preliminary data.</text>
</comment>
<dbReference type="EMBL" id="WHJG01000051">
    <property type="protein sequence ID" value="NHZ83387.1"/>
    <property type="molecule type" value="Genomic_DNA"/>
</dbReference>
<evidence type="ECO:0000256" key="1">
    <source>
        <dbReference type="SAM" id="MobiDB-lite"/>
    </source>
</evidence>
<gene>
    <name evidence="3" type="ORF">F2P44_29585</name>
</gene>
<name>A0ABX0ND59_9BURK</name>
<feature type="region of interest" description="Disordered" evidence="1">
    <location>
        <begin position="59"/>
        <end position="83"/>
    </location>
</feature>
<accession>A0ABX0ND59</accession>
<evidence type="ECO:0000313" key="4">
    <source>
        <dbReference type="Proteomes" id="UP000621455"/>
    </source>
</evidence>
<keyword evidence="4" id="KW-1185">Reference proteome</keyword>
<organism evidence="3 4">
    <name type="scientific">Massilia frigida</name>
    <dbReference type="NCBI Taxonomy" id="2609281"/>
    <lineage>
        <taxon>Bacteria</taxon>
        <taxon>Pseudomonadati</taxon>
        <taxon>Pseudomonadota</taxon>
        <taxon>Betaproteobacteria</taxon>
        <taxon>Burkholderiales</taxon>
        <taxon>Oxalobacteraceae</taxon>
        <taxon>Telluria group</taxon>
        <taxon>Massilia</taxon>
    </lineage>
</organism>
<reference evidence="3 4" key="1">
    <citation type="submission" date="2019-10" db="EMBL/GenBank/DDBJ databases">
        <title>Taxonomy of Antarctic Massilia spp.: description of Massilia rubra sp. nov., Massilia aquatica sp. nov., Massilia mucilaginosa sp. nov., Massilia frigida sp. nov. isolated from streams, lakes and regoliths.</title>
        <authorList>
            <person name="Holochova P."/>
            <person name="Sedlacek I."/>
            <person name="Kralova S."/>
            <person name="Maslanova I."/>
            <person name="Busse H.-J."/>
            <person name="Stankova E."/>
            <person name="Vrbovska V."/>
            <person name="Kovarovic V."/>
            <person name="Bartak M."/>
            <person name="Svec P."/>
            <person name="Pantucek R."/>
        </authorList>
    </citation>
    <scope>NUCLEOTIDE SEQUENCE [LARGE SCALE GENOMIC DNA]</scope>
    <source>
        <strain evidence="3 4">CCM 8695</strain>
    </source>
</reference>
<sequence>MKLSQLSIADLTALRDQIGVEIRTRENDAIEKARAEITAIAASVGIPIGELMGKSGKMPVKNKAPVKYRNPADPSKEWTGRGRSPAWVKDLEVAGKLDSARV</sequence>